<gene>
    <name evidence="2" type="ORF">GJV26_00265</name>
</gene>
<dbReference type="InterPro" id="IPR005151">
    <property type="entry name" value="Tail-specific_protease"/>
</dbReference>
<dbReference type="Proteomes" id="UP000431684">
    <property type="component" value="Unassembled WGS sequence"/>
</dbReference>
<dbReference type="OrthoDB" id="9758793at2"/>
<feature type="domain" description="Tail specific protease" evidence="1">
    <location>
        <begin position="126"/>
        <end position="332"/>
    </location>
</feature>
<dbReference type="PANTHER" id="PTHR11261">
    <property type="entry name" value="INTERPHOTORECEPTOR RETINOID-BINDING PROTEIN"/>
    <property type="match status" value="1"/>
</dbReference>
<evidence type="ECO:0000313" key="2">
    <source>
        <dbReference type="EMBL" id="MUI10931.1"/>
    </source>
</evidence>
<evidence type="ECO:0000313" key="3">
    <source>
        <dbReference type="Proteomes" id="UP000431684"/>
    </source>
</evidence>
<dbReference type="CDD" id="cd07563">
    <property type="entry name" value="Peptidase_S41_IRBP"/>
    <property type="match status" value="1"/>
</dbReference>
<dbReference type="SMART" id="SM00245">
    <property type="entry name" value="TSPc"/>
    <property type="match status" value="1"/>
</dbReference>
<comment type="caution">
    <text evidence="2">The sequence shown here is derived from an EMBL/GenBank/DDBJ whole genome shotgun (WGS) entry which is preliminary data.</text>
</comment>
<dbReference type="EMBL" id="WNWM01000002">
    <property type="protein sequence ID" value="MUI10931.1"/>
    <property type="molecule type" value="Genomic_DNA"/>
</dbReference>
<organism evidence="2 3">
    <name type="scientific">Pseudoduganella dura</name>
    <dbReference type="NCBI Taxonomy" id="321982"/>
    <lineage>
        <taxon>Bacteria</taxon>
        <taxon>Pseudomonadati</taxon>
        <taxon>Pseudomonadota</taxon>
        <taxon>Betaproteobacteria</taxon>
        <taxon>Burkholderiales</taxon>
        <taxon>Oxalobacteraceae</taxon>
        <taxon>Telluria group</taxon>
        <taxon>Pseudoduganella</taxon>
    </lineage>
</organism>
<dbReference type="RefSeq" id="WP_155706624.1">
    <property type="nucleotide sequence ID" value="NZ_BMWU01000026.1"/>
</dbReference>
<accession>A0A6I3XBS5</accession>
<dbReference type="Gene3D" id="3.30.750.44">
    <property type="match status" value="1"/>
</dbReference>
<protein>
    <submittedName>
        <fullName evidence="2">Peptidase</fullName>
    </submittedName>
</protein>
<dbReference type="SUPFAM" id="SSF52096">
    <property type="entry name" value="ClpP/crotonase"/>
    <property type="match status" value="1"/>
</dbReference>
<dbReference type="GO" id="GO:0008236">
    <property type="term" value="F:serine-type peptidase activity"/>
    <property type="evidence" value="ECO:0007669"/>
    <property type="project" value="InterPro"/>
</dbReference>
<dbReference type="Pfam" id="PF03572">
    <property type="entry name" value="Peptidase_S41"/>
    <property type="match status" value="1"/>
</dbReference>
<dbReference type="Pfam" id="PF11918">
    <property type="entry name" value="Peptidase_S41_N"/>
    <property type="match status" value="1"/>
</dbReference>
<dbReference type="Gene3D" id="3.90.226.10">
    <property type="entry name" value="2-enoyl-CoA Hydratase, Chain A, domain 1"/>
    <property type="match status" value="1"/>
</dbReference>
<reference evidence="2 3" key="1">
    <citation type="submission" date="2019-11" db="EMBL/GenBank/DDBJ databases">
        <title>Draft Genome Sequences of Six Type Strains of the Genus Massilia.</title>
        <authorList>
            <person name="Miess H."/>
            <person name="Frediansyah A."/>
            <person name="Goeker M."/>
            <person name="Gross H."/>
        </authorList>
    </citation>
    <scope>NUCLEOTIDE SEQUENCE [LARGE SCALE GENOMIC DNA]</scope>
    <source>
        <strain evidence="2 3">DSM 17513</strain>
    </source>
</reference>
<evidence type="ECO:0000259" key="1">
    <source>
        <dbReference type="SMART" id="SM00245"/>
    </source>
</evidence>
<keyword evidence="3" id="KW-1185">Reference proteome</keyword>
<dbReference type="GO" id="GO:0006508">
    <property type="term" value="P:proteolysis"/>
    <property type="evidence" value="ECO:0007669"/>
    <property type="project" value="InterPro"/>
</dbReference>
<sequence>MKKKWIVIPSLLVLAAIGGVVAQPMWRPLWERFNPPPKVPVDGAMRSRTIDALVAKLNDHYVFPDKARQIEAVLRQRQREGRYDGMTDGEQLAKRLTADLDGIVHDKHMTVGYDPGLVPPDDALGPPPATLAEFEQRAPLPMRLLRHVSNLGVEEVDHLGSNVGYLKISGFPPHFLVAGKYAAAMDKLADTDGLIVDLRENGGGGPDSVALLVSYFVDGRTRLNDIWTRKTGTATQHWTVDKLDGKRYGGKKPVVILAGPGTMSAGEDFAYTMQALKRATVIGERTWGGAHPARPYRLGDHFFAVIPDARSISPITRSNWEGVGVTPDIAAKPDRALAVAKEHLQRRLHGPAPIAAAGH</sequence>
<dbReference type="InterPro" id="IPR029045">
    <property type="entry name" value="ClpP/crotonase-like_dom_sf"/>
</dbReference>
<proteinExistence type="predicted"/>
<name>A0A6I3XBS5_9BURK</name>
<dbReference type="PANTHER" id="PTHR11261:SF3">
    <property type="entry name" value="RETINOL-BINDING PROTEIN 3"/>
    <property type="match status" value="1"/>
</dbReference>
<dbReference type="AlphaFoldDB" id="A0A6I3XBS5"/>